<proteinExistence type="predicted"/>
<name>A0ABT3Q1Q7_9BACT</name>
<dbReference type="RefSeq" id="WP_265791099.1">
    <property type="nucleotide sequence ID" value="NZ_BAABRS010000004.1"/>
</dbReference>
<dbReference type="EMBL" id="JAJNDC010000004">
    <property type="protein sequence ID" value="MCW9714042.1"/>
    <property type="molecule type" value="Genomic_DNA"/>
</dbReference>
<keyword evidence="2" id="KW-1185">Reference proteome</keyword>
<reference evidence="1 2" key="1">
    <citation type="submission" date="2021-11" db="EMBL/GenBank/DDBJ databases">
        <title>Aliifidinibius sp. nov., a new bacterium isolated from saline soil.</title>
        <authorList>
            <person name="Galisteo C."/>
            <person name="De La Haba R."/>
            <person name="Sanchez-Porro C."/>
            <person name="Ventosa A."/>
        </authorList>
    </citation>
    <scope>NUCLEOTIDE SEQUENCE [LARGE SCALE GENOMIC DNA]</scope>
    <source>
        <strain evidence="1 2">KACC 190600</strain>
    </source>
</reference>
<accession>A0ABT3Q1Q7</accession>
<evidence type="ECO:0000313" key="2">
    <source>
        <dbReference type="Proteomes" id="UP001207337"/>
    </source>
</evidence>
<dbReference type="Proteomes" id="UP001207337">
    <property type="component" value="Unassembled WGS sequence"/>
</dbReference>
<comment type="caution">
    <text evidence="1">The sequence shown here is derived from an EMBL/GenBank/DDBJ whole genome shotgun (WGS) entry which is preliminary data.</text>
</comment>
<organism evidence="1 2">
    <name type="scientific">Fodinibius salicampi</name>
    <dbReference type="NCBI Taxonomy" id="1920655"/>
    <lineage>
        <taxon>Bacteria</taxon>
        <taxon>Pseudomonadati</taxon>
        <taxon>Balneolota</taxon>
        <taxon>Balneolia</taxon>
        <taxon>Balneolales</taxon>
        <taxon>Balneolaceae</taxon>
        <taxon>Fodinibius</taxon>
    </lineage>
</organism>
<evidence type="ECO:0000313" key="1">
    <source>
        <dbReference type="EMBL" id="MCW9714042.1"/>
    </source>
</evidence>
<protein>
    <submittedName>
        <fullName evidence="1">Uncharacterized protein</fullName>
    </submittedName>
</protein>
<gene>
    <name evidence="1" type="ORF">LQ318_14110</name>
</gene>
<sequence length="262" mass="28632">MQTPDNINSKHSQNFFSAWSNPPLALLFILLVSLSFSNIGCDSLTGSDAPDQTYEYQFDEEPGGWSALFSNYSVGREDDFELESGYRSLPAPLDTGQEGFYLSGQNLSDDLNMFLKHRISGLQPETTYEVSLDVSFATAAPSGCVGAGGPPGEGVTVHVDASGMEPGRIVDDSRDPGFYRLNLAEEYEGEAQSWYQATEIGDVANSRECEEGWGYEIKTVTGGTRTARTDAEGNLWLLAGTRSGFEATTSLYYTEVKVNVWE</sequence>